<name>A0A101JEY9_9ACTN</name>
<dbReference type="InterPro" id="IPR029058">
    <property type="entry name" value="AB_hydrolase_fold"/>
</dbReference>
<protein>
    <recommendedName>
        <fullName evidence="1">AB hydrolase-1 domain-containing protein</fullName>
    </recommendedName>
</protein>
<keyword evidence="3" id="KW-1185">Reference proteome</keyword>
<evidence type="ECO:0000259" key="1">
    <source>
        <dbReference type="Pfam" id="PF12697"/>
    </source>
</evidence>
<dbReference type="GO" id="GO:0003824">
    <property type="term" value="F:catalytic activity"/>
    <property type="evidence" value="ECO:0007669"/>
    <property type="project" value="UniProtKB-ARBA"/>
</dbReference>
<reference evidence="2 3" key="1">
    <citation type="submission" date="2015-10" db="EMBL/GenBank/DDBJ databases">
        <authorList>
            <person name="Gilbert D.G."/>
        </authorList>
    </citation>
    <scope>NUCLEOTIDE SEQUENCE [LARGE SCALE GENOMIC DNA]</scope>
    <source>
        <strain evidence="2 3">NRRL B-16712</strain>
    </source>
</reference>
<dbReference type="SUPFAM" id="SSF53474">
    <property type="entry name" value="alpha/beta-Hydrolases"/>
    <property type="match status" value="1"/>
</dbReference>
<gene>
    <name evidence="2" type="ORF">ADL15_40390</name>
</gene>
<dbReference type="InterPro" id="IPR000073">
    <property type="entry name" value="AB_hydrolase_1"/>
</dbReference>
<dbReference type="EMBL" id="LLZH01000312">
    <property type="protein sequence ID" value="KUL25606.1"/>
    <property type="molecule type" value="Genomic_DNA"/>
</dbReference>
<feature type="domain" description="AB hydrolase-1" evidence="1">
    <location>
        <begin position="22"/>
        <end position="225"/>
    </location>
</feature>
<comment type="caution">
    <text evidence="2">The sequence shown here is derived from an EMBL/GenBank/DDBJ whole genome shotgun (WGS) entry which is preliminary data.</text>
</comment>
<accession>A0A101JEY9</accession>
<proteinExistence type="predicted"/>
<evidence type="ECO:0000313" key="3">
    <source>
        <dbReference type="Proteomes" id="UP000053244"/>
    </source>
</evidence>
<dbReference type="Gene3D" id="3.40.50.1820">
    <property type="entry name" value="alpha/beta hydrolase"/>
    <property type="match status" value="1"/>
</dbReference>
<dbReference type="Pfam" id="PF12697">
    <property type="entry name" value="Abhydrolase_6"/>
    <property type="match status" value="1"/>
</dbReference>
<organism evidence="2 3">
    <name type="scientific">Actinoplanes awajinensis subsp. mycoplanecinus</name>
    <dbReference type="NCBI Taxonomy" id="135947"/>
    <lineage>
        <taxon>Bacteria</taxon>
        <taxon>Bacillati</taxon>
        <taxon>Actinomycetota</taxon>
        <taxon>Actinomycetes</taxon>
        <taxon>Micromonosporales</taxon>
        <taxon>Micromonosporaceae</taxon>
        <taxon>Actinoplanes</taxon>
    </lineage>
</organism>
<dbReference type="PRINTS" id="PR00111">
    <property type="entry name" value="ABHYDROLASE"/>
</dbReference>
<dbReference type="Proteomes" id="UP000053244">
    <property type="component" value="Unassembled WGS sequence"/>
</dbReference>
<sequence>MFPGLEPGNADPAGSSRRRTLRLFRALTDHLTVYVINRGPGLAPGASVRDLADHYAQAIRREFTAPVHLIGISTGGSIAQVFAADHPGLLDRLILLGSACRLSPYGRQVQRRLAALTRADRPRAAWAATGPALAGTGIGGALLTALLWLAGPQLDQQDPADLLTTIAAEDVFDAAPELPRISAPTLIIGGARDRFYSPRLFIETANRIPSARFCLYRRKGHLGTIASRRAVTEIDRFLTAKPAQR</sequence>
<dbReference type="AlphaFoldDB" id="A0A101JEY9"/>
<evidence type="ECO:0000313" key="2">
    <source>
        <dbReference type="EMBL" id="KUL25606.1"/>
    </source>
</evidence>